<protein>
    <submittedName>
        <fullName evidence="2">Uncharacterized protein</fullName>
    </submittedName>
</protein>
<evidence type="ECO:0000256" key="1">
    <source>
        <dbReference type="SAM" id="MobiDB-lite"/>
    </source>
</evidence>
<feature type="region of interest" description="Disordered" evidence="1">
    <location>
        <begin position="93"/>
        <end position="113"/>
    </location>
</feature>
<evidence type="ECO:0000313" key="3">
    <source>
        <dbReference type="Proteomes" id="UP000664940"/>
    </source>
</evidence>
<proteinExistence type="predicted"/>
<reference evidence="2 3" key="1">
    <citation type="journal article" date="2020" name="Nature">
        <title>Six reference-quality genomes reveal evolution of bat adaptations.</title>
        <authorList>
            <person name="Jebb D."/>
            <person name="Huang Z."/>
            <person name="Pippel M."/>
            <person name="Hughes G.M."/>
            <person name="Lavrichenko K."/>
            <person name="Devanna P."/>
            <person name="Winkler S."/>
            <person name="Jermiin L.S."/>
            <person name="Skirmuntt E.C."/>
            <person name="Katzourakis A."/>
            <person name="Burkitt-Gray L."/>
            <person name="Ray D.A."/>
            <person name="Sullivan K.A.M."/>
            <person name="Roscito J.G."/>
            <person name="Kirilenko B.M."/>
            <person name="Davalos L.M."/>
            <person name="Corthals A.P."/>
            <person name="Power M.L."/>
            <person name="Jones G."/>
            <person name="Ransome R.D."/>
            <person name="Dechmann D.K.N."/>
            <person name="Locatelli A.G."/>
            <person name="Puechmaille S.J."/>
            <person name="Fedrigo O."/>
            <person name="Jarvis E.D."/>
            <person name="Hiller M."/>
            <person name="Vernes S.C."/>
            <person name="Myers E.W."/>
            <person name="Teeling E.C."/>
        </authorList>
    </citation>
    <scope>NUCLEOTIDE SEQUENCE [LARGE SCALE GENOMIC DNA]</scope>
    <source>
        <strain evidence="2">Bat1K_MPI-CBG_1</strain>
    </source>
</reference>
<sequence>MVIKRTPNEQLRRLQNTLGALVAVRTVLGPAVSCGSLDPAGVVARGQSQVRKIELDVCCGRLGSSCPAAKNDRSASLLVRKQSRSVICLREESGPSGGGWERQRGSVPGPEDAYNLRGGARELLVGEGGACFPKGGHESG</sequence>
<dbReference type="EMBL" id="JABVXQ010000003">
    <property type="protein sequence ID" value="KAF6120066.1"/>
    <property type="molecule type" value="Genomic_DNA"/>
</dbReference>
<gene>
    <name evidence="2" type="ORF">HJG60_010392</name>
</gene>
<dbReference type="Proteomes" id="UP000664940">
    <property type="component" value="Unassembled WGS sequence"/>
</dbReference>
<organism evidence="2 3">
    <name type="scientific">Phyllostomus discolor</name>
    <name type="common">pale spear-nosed bat</name>
    <dbReference type="NCBI Taxonomy" id="89673"/>
    <lineage>
        <taxon>Eukaryota</taxon>
        <taxon>Metazoa</taxon>
        <taxon>Chordata</taxon>
        <taxon>Craniata</taxon>
        <taxon>Vertebrata</taxon>
        <taxon>Euteleostomi</taxon>
        <taxon>Mammalia</taxon>
        <taxon>Eutheria</taxon>
        <taxon>Laurasiatheria</taxon>
        <taxon>Chiroptera</taxon>
        <taxon>Yangochiroptera</taxon>
        <taxon>Phyllostomidae</taxon>
        <taxon>Phyllostominae</taxon>
        <taxon>Phyllostomus</taxon>
    </lineage>
</organism>
<dbReference type="AlphaFoldDB" id="A0A834EKC9"/>
<accession>A0A834EKC9</accession>
<name>A0A834EKC9_9CHIR</name>
<evidence type="ECO:0000313" key="2">
    <source>
        <dbReference type="EMBL" id="KAF6120066.1"/>
    </source>
</evidence>
<comment type="caution">
    <text evidence="2">The sequence shown here is derived from an EMBL/GenBank/DDBJ whole genome shotgun (WGS) entry which is preliminary data.</text>
</comment>